<evidence type="ECO:0000313" key="2">
    <source>
        <dbReference type="Proteomes" id="UP000267804"/>
    </source>
</evidence>
<accession>A0A386WUQ5</accession>
<sequence length="99" mass="10850">MSLDGTWQLTLSSPMGDNYATAEFVTNAEEVSGKYTGLGTTEDIVEGSVVGDRVRWTVYRKQPIEWATKFDMTLQGADAMAGEVEVGTFGSYKVTGERR</sequence>
<dbReference type="EMBL" id="CP024087">
    <property type="protein sequence ID" value="AYF31941.1"/>
    <property type="molecule type" value="Genomic_DNA"/>
</dbReference>
<dbReference type="RefSeq" id="WP_120573353.1">
    <property type="nucleotide sequence ID" value="NZ_CP024087.1"/>
</dbReference>
<protein>
    <submittedName>
        <fullName evidence="1">Uncharacterized protein</fullName>
    </submittedName>
</protein>
<organism evidence="1 2">
    <name type="scientific">Micromonospora tulbaghiae</name>
    <dbReference type="NCBI Taxonomy" id="479978"/>
    <lineage>
        <taxon>Bacteria</taxon>
        <taxon>Bacillati</taxon>
        <taxon>Actinomycetota</taxon>
        <taxon>Actinomycetes</taxon>
        <taxon>Micromonosporales</taxon>
        <taxon>Micromonosporaceae</taxon>
        <taxon>Micromonospora</taxon>
    </lineage>
</organism>
<dbReference type="KEGG" id="mtua:CSH63_31710"/>
<dbReference type="Proteomes" id="UP000267804">
    <property type="component" value="Chromosome"/>
</dbReference>
<name>A0A386WUQ5_9ACTN</name>
<gene>
    <name evidence="1" type="ORF">CSH63_31710</name>
</gene>
<dbReference type="AlphaFoldDB" id="A0A386WUQ5"/>
<evidence type="ECO:0000313" key="1">
    <source>
        <dbReference type="EMBL" id="AYF31941.1"/>
    </source>
</evidence>
<proteinExistence type="predicted"/>
<reference evidence="1 2" key="1">
    <citation type="submission" date="2017-10" db="EMBL/GenBank/DDBJ databases">
        <title>Integration of genomic and chemical information greatly accelerates assignment of the full stereostructure of myelolactone, a potent inhibitor of myeloma from a marine-derived Micromonospora.</title>
        <authorList>
            <person name="Kim M.C."/>
            <person name="Machado H."/>
            <person name="Jensen P.R."/>
            <person name="Fenical W."/>
        </authorList>
    </citation>
    <scope>NUCLEOTIDE SEQUENCE [LARGE SCALE GENOMIC DNA]</scope>
    <source>
        <strain evidence="1 2">CNY-010</strain>
    </source>
</reference>